<reference evidence="2 3" key="1">
    <citation type="submission" date="2020-08" db="EMBL/GenBank/DDBJ databases">
        <title>Genome public.</title>
        <authorList>
            <person name="Liu C."/>
            <person name="Sun Q."/>
        </authorList>
    </citation>
    <scope>NUCLEOTIDE SEQUENCE [LARGE SCALE GENOMIC DNA]</scope>
    <source>
        <strain evidence="2 3">BX4</strain>
    </source>
</reference>
<keyword evidence="3" id="KW-1185">Reference proteome</keyword>
<evidence type="ECO:0000259" key="1">
    <source>
        <dbReference type="PROSITE" id="PS51746"/>
    </source>
</evidence>
<sequence length="255" mass="28349">MKFMAAVHSDVGIFKKQNQDSLCLKIADTPSGQVAFLVVCDGMGGLKKGELASATIIRTMSEWFENSLPKIIESGYENEKVKTDWENIIKEQNEIINEYGENNHLQLGTTLTALLVVGNNLLIVQVGDSRVYKLSDTIEQVTEDQTVVQRDIKLGLITPEEGKKDPRQNVLLQCIGASSVVVPEFTEGKVSVGDEYLLCSDGFRHKITDNEIYGLLASNLMTNEAIMKKSLVDLVELNKERKEKDNITAMLLKVI</sequence>
<feature type="domain" description="PPM-type phosphatase" evidence="1">
    <location>
        <begin position="10"/>
        <end position="254"/>
    </location>
</feature>
<dbReference type="SUPFAM" id="SSF81606">
    <property type="entry name" value="PP2C-like"/>
    <property type="match status" value="1"/>
</dbReference>
<dbReference type="InterPro" id="IPR036457">
    <property type="entry name" value="PPM-type-like_dom_sf"/>
</dbReference>
<dbReference type="Proteomes" id="UP000597877">
    <property type="component" value="Unassembled WGS sequence"/>
</dbReference>
<dbReference type="Pfam" id="PF13672">
    <property type="entry name" value="PP2C_2"/>
    <property type="match status" value="1"/>
</dbReference>
<dbReference type="SMART" id="SM00331">
    <property type="entry name" value="PP2C_SIG"/>
    <property type="match status" value="1"/>
</dbReference>
<dbReference type="Gene3D" id="3.60.40.10">
    <property type="entry name" value="PPM-type phosphatase domain"/>
    <property type="match status" value="1"/>
</dbReference>
<evidence type="ECO:0000313" key="3">
    <source>
        <dbReference type="Proteomes" id="UP000597877"/>
    </source>
</evidence>
<dbReference type="EMBL" id="JACOOZ010000005">
    <property type="protein sequence ID" value="MBC5667996.1"/>
    <property type="molecule type" value="Genomic_DNA"/>
</dbReference>
<accession>A0ABR7F309</accession>
<dbReference type="SMART" id="SM00332">
    <property type="entry name" value="PP2Cc"/>
    <property type="match status" value="1"/>
</dbReference>
<dbReference type="CDD" id="cd00143">
    <property type="entry name" value="PP2Cc"/>
    <property type="match status" value="1"/>
</dbReference>
<proteinExistence type="predicted"/>
<organism evidence="2 3">
    <name type="scientific">Eubacterium segne</name>
    <dbReference type="NCBI Taxonomy" id="2763045"/>
    <lineage>
        <taxon>Bacteria</taxon>
        <taxon>Bacillati</taxon>
        <taxon>Bacillota</taxon>
        <taxon>Clostridia</taxon>
        <taxon>Eubacteriales</taxon>
        <taxon>Eubacteriaceae</taxon>
        <taxon>Eubacterium</taxon>
    </lineage>
</organism>
<dbReference type="InterPro" id="IPR001932">
    <property type="entry name" value="PPM-type_phosphatase-like_dom"/>
</dbReference>
<protein>
    <submittedName>
        <fullName evidence="2">Serine/threonine-protein phosphatase</fullName>
    </submittedName>
</protein>
<dbReference type="PROSITE" id="PS51746">
    <property type="entry name" value="PPM_2"/>
    <property type="match status" value="1"/>
</dbReference>
<comment type="caution">
    <text evidence="2">The sequence shown here is derived from an EMBL/GenBank/DDBJ whole genome shotgun (WGS) entry which is preliminary data.</text>
</comment>
<evidence type="ECO:0000313" key="2">
    <source>
        <dbReference type="EMBL" id="MBC5667996.1"/>
    </source>
</evidence>
<name>A0ABR7F309_9FIRM</name>
<gene>
    <name evidence="2" type="ORF">H8S00_08385</name>
</gene>